<dbReference type="AlphaFoldDB" id="A0A3Q7HD14"/>
<dbReference type="Gramene" id="Solyc07g044885.1.1">
    <property type="protein sequence ID" value="Solyc07g044885.1.1"/>
    <property type="gene ID" value="Solyc07g044885.1"/>
</dbReference>
<evidence type="ECO:0000313" key="1">
    <source>
        <dbReference type="EnsemblPlants" id="Solyc07g044885.1.1"/>
    </source>
</evidence>
<protein>
    <submittedName>
        <fullName evidence="1">Uncharacterized protein</fullName>
    </submittedName>
</protein>
<name>A0A3Q7HD14_SOLLC</name>
<organism evidence="1">
    <name type="scientific">Solanum lycopersicum</name>
    <name type="common">Tomato</name>
    <name type="synonym">Lycopersicon esculentum</name>
    <dbReference type="NCBI Taxonomy" id="4081"/>
    <lineage>
        <taxon>Eukaryota</taxon>
        <taxon>Viridiplantae</taxon>
        <taxon>Streptophyta</taxon>
        <taxon>Embryophyta</taxon>
        <taxon>Tracheophyta</taxon>
        <taxon>Spermatophyta</taxon>
        <taxon>Magnoliopsida</taxon>
        <taxon>eudicotyledons</taxon>
        <taxon>Gunneridae</taxon>
        <taxon>Pentapetalae</taxon>
        <taxon>asterids</taxon>
        <taxon>lamiids</taxon>
        <taxon>Solanales</taxon>
        <taxon>Solanaceae</taxon>
        <taxon>Solanoideae</taxon>
        <taxon>Solaneae</taxon>
        <taxon>Solanum</taxon>
        <taxon>Solanum subgen. Lycopersicon</taxon>
    </lineage>
</organism>
<reference evidence="1" key="1">
    <citation type="journal article" date="2012" name="Nature">
        <title>The tomato genome sequence provides insights into fleshy fruit evolution.</title>
        <authorList>
            <consortium name="Tomato Genome Consortium"/>
        </authorList>
    </citation>
    <scope>NUCLEOTIDE SEQUENCE [LARGE SCALE GENOMIC DNA]</scope>
    <source>
        <strain evidence="1">cv. Heinz 1706</strain>
    </source>
</reference>
<dbReference type="InParanoid" id="A0A3Q7HD14"/>
<evidence type="ECO:0000313" key="2">
    <source>
        <dbReference type="Proteomes" id="UP000004994"/>
    </source>
</evidence>
<reference evidence="1" key="2">
    <citation type="submission" date="2019-01" db="UniProtKB">
        <authorList>
            <consortium name="EnsemblPlants"/>
        </authorList>
    </citation>
    <scope>IDENTIFICATION</scope>
    <source>
        <strain evidence="1">cv. Heinz 1706</strain>
    </source>
</reference>
<proteinExistence type="predicted"/>
<dbReference type="Proteomes" id="UP000004994">
    <property type="component" value="Chromosome 7"/>
</dbReference>
<accession>A0A3Q7HD14</accession>
<dbReference type="EnsemblPlants" id="Solyc07g044885.1.1">
    <property type="protein sequence ID" value="Solyc07g044885.1.1"/>
    <property type="gene ID" value="Solyc07g044885.1"/>
</dbReference>
<keyword evidence="2" id="KW-1185">Reference proteome</keyword>
<sequence>MLVVWSIKSNLERGSYIMTVEIAECKHLAYGYWKKIRRKINDNQKKGGIGIPFGSIWNRLLVLLRNSFFSSESSENILEASSFKRLGIRDGVGGHVVPCPWSRTRDSVRIKHMNFHEEI</sequence>